<name>A0A644TGK5_9ZZZZ</name>
<dbReference type="EMBL" id="VSSQ01000030">
    <property type="protein sequence ID" value="MPL66013.1"/>
    <property type="molecule type" value="Genomic_DNA"/>
</dbReference>
<dbReference type="AlphaFoldDB" id="A0A644TGK5"/>
<proteinExistence type="predicted"/>
<accession>A0A644TGK5</accession>
<organism evidence="1">
    <name type="scientific">bioreactor metagenome</name>
    <dbReference type="NCBI Taxonomy" id="1076179"/>
    <lineage>
        <taxon>unclassified sequences</taxon>
        <taxon>metagenomes</taxon>
        <taxon>ecological metagenomes</taxon>
    </lineage>
</organism>
<protein>
    <submittedName>
        <fullName evidence="1">Uncharacterized protein</fullName>
    </submittedName>
</protein>
<gene>
    <name evidence="1" type="ORF">SDC9_11681</name>
</gene>
<reference evidence="1" key="1">
    <citation type="submission" date="2019-08" db="EMBL/GenBank/DDBJ databases">
        <authorList>
            <person name="Kucharzyk K."/>
            <person name="Murdoch R.W."/>
            <person name="Higgins S."/>
            <person name="Loffler F."/>
        </authorList>
    </citation>
    <scope>NUCLEOTIDE SEQUENCE</scope>
</reference>
<comment type="caution">
    <text evidence="1">The sequence shown here is derived from an EMBL/GenBank/DDBJ whole genome shotgun (WGS) entry which is preliminary data.</text>
</comment>
<evidence type="ECO:0000313" key="1">
    <source>
        <dbReference type="EMBL" id="MPL66013.1"/>
    </source>
</evidence>
<sequence length="68" mass="7514">MIKKGEDAVYNRQEAVKLALEVLNAQPGLLLPALDGVQIAERICSMAETFIPYITEGKLPVYQDLPVQ</sequence>